<accession>A0A1M4YQP4</accession>
<dbReference type="Proteomes" id="UP000184501">
    <property type="component" value="Unassembled WGS sequence"/>
</dbReference>
<sequence length="99" mass="10519">MRKRAIVGVVGIAAALGGGLLEGVANAGGQTHWIGTTDNNSRVHGEVSADGGTRIFLKGSCSNGFWIWTDEVNNVSHKYLKTEGACWYGVESYWSETSG</sequence>
<proteinExistence type="predicted"/>
<organism evidence="1 2">
    <name type="scientific">Streptoalloteichus hindustanus</name>
    <dbReference type="NCBI Taxonomy" id="2017"/>
    <lineage>
        <taxon>Bacteria</taxon>
        <taxon>Bacillati</taxon>
        <taxon>Actinomycetota</taxon>
        <taxon>Actinomycetes</taxon>
        <taxon>Pseudonocardiales</taxon>
        <taxon>Pseudonocardiaceae</taxon>
        <taxon>Streptoalloteichus</taxon>
    </lineage>
</organism>
<protein>
    <submittedName>
        <fullName evidence="1">Uncharacterized protein</fullName>
    </submittedName>
</protein>
<evidence type="ECO:0000313" key="1">
    <source>
        <dbReference type="EMBL" id="SHF07832.1"/>
    </source>
</evidence>
<name>A0A1M4YQP4_STRHI</name>
<dbReference type="RefSeq" id="WP_073480676.1">
    <property type="nucleotide sequence ID" value="NZ_FQVN01000002.1"/>
</dbReference>
<gene>
    <name evidence="1" type="ORF">SAMN05444320_102441</name>
</gene>
<reference evidence="1 2" key="1">
    <citation type="submission" date="2016-11" db="EMBL/GenBank/DDBJ databases">
        <authorList>
            <person name="Jaros S."/>
            <person name="Januszkiewicz K."/>
            <person name="Wedrychowicz H."/>
        </authorList>
    </citation>
    <scope>NUCLEOTIDE SEQUENCE [LARGE SCALE GENOMIC DNA]</scope>
    <source>
        <strain evidence="1 2">DSM 44523</strain>
    </source>
</reference>
<dbReference type="AlphaFoldDB" id="A0A1M4YQP4"/>
<dbReference type="EMBL" id="FQVN01000002">
    <property type="protein sequence ID" value="SHF07832.1"/>
    <property type="molecule type" value="Genomic_DNA"/>
</dbReference>
<keyword evidence="2" id="KW-1185">Reference proteome</keyword>
<evidence type="ECO:0000313" key="2">
    <source>
        <dbReference type="Proteomes" id="UP000184501"/>
    </source>
</evidence>